<evidence type="ECO:0000259" key="10">
    <source>
        <dbReference type="PROSITE" id="PS50262"/>
    </source>
</evidence>
<keyword evidence="7" id="KW-0675">Receptor</keyword>
<dbReference type="PROSITE" id="PS50262">
    <property type="entry name" value="G_PROTEIN_RECEP_F1_2"/>
    <property type="match status" value="1"/>
</dbReference>
<feature type="transmembrane region" description="Helical" evidence="9">
    <location>
        <begin position="56"/>
        <end position="78"/>
    </location>
</feature>
<dbReference type="InterPro" id="IPR000276">
    <property type="entry name" value="GPCR_Rhodpsn"/>
</dbReference>
<accession>A0AAN8PE19</accession>
<keyword evidence="3 9" id="KW-0812">Transmembrane</keyword>
<evidence type="ECO:0000256" key="2">
    <source>
        <dbReference type="ARBA" id="ARBA00022475"/>
    </source>
</evidence>
<feature type="transmembrane region" description="Helical" evidence="9">
    <location>
        <begin position="266"/>
        <end position="286"/>
    </location>
</feature>
<feature type="transmembrane region" description="Helical" evidence="9">
    <location>
        <begin position="230"/>
        <end position="254"/>
    </location>
</feature>
<dbReference type="PANTHER" id="PTHR24248:SF192">
    <property type="entry name" value="G-PROTEIN COUPLED RECEPTORS FAMILY 1 PROFILE DOMAIN-CONTAINING PROTEIN"/>
    <property type="match status" value="1"/>
</dbReference>
<dbReference type="InterPro" id="IPR017452">
    <property type="entry name" value="GPCR_Rhodpsn_7TM"/>
</dbReference>
<evidence type="ECO:0000256" key="3">
    <source>
        <dbReference type="ARBA" id="ARBA00022692"/>
    </source>
</evidence>
<evidence type="ECO:0000313" key="12">
    <source>
        <dbReference type="Proteomes" id="UP001347796"/>
    </source>
</evidence>
<dbReference type="Gene3D" id="1.20.1070.10">
    <property type="entry name" value="Rhodopsin 7-helix transmembrane proteins"/>
    <property type="match status" value="1"/>
</dbReference>
<feature type="transmembrane region" description="Helical" evidence="9">
    <location>
        <begin position="98"/>
        <end position="117"/>
    </location>
</feature>
<dbReference type="AlphaFoldDB" id="A0AAN8PE19"/>
<evidence type="ECO:0000256" key="7">
    <source>
        <dbReference type="ARBA" id="ARBA00023170"/>
    </source>
</evidence>
<dbReference type="PRINTS" id="PR00237">
    <property type="entry name" value="GPCRRHODOPSN"/>
</dbReference>
<comment type="caution">
    <text evidence="11">The sequence shown here is derived from an EMBL/GenBank/DDBJ whole genome shotgun (WGS) entry which is preliminary data.</text>
</comment>
<evidence type="ECO:0000313" key="11">
    <source>
        <dbReference type="EMBL" id="KAK6174044.1"/>
    </source>
</evidence>
<evidence type="ECO:0000256" key="4">
    <source>
        <dbReference type="ARBA" id="ARBA00022989"/>
    </source>
</evidence>
<evidence type="ECO:0000256" key="6">
    <source>
        <dbReference type="ARBA" id="ARBA00023136"/>
    </source>
</evidence>
<organism evidence="11 12">
    <name type="scientific">Patella caerulea</name>
    <name type="common">Rayed Mediterranean limpet</name>
    <dbReference type="NCBI Taxonomy" id="87958"/>
    <lineage>
        <taxon>Eukaryota</taxon>
        <taxon>Metazoa</taxon>
        <taxon>Spiralia</taxon>
        <taxon>Lophotrochozoa</taxon>
        <taxon>Mollusca</taxon>
        <taxon>Gastropoda</taxon>
        <taxon>Patellogastropoda</taxon>
        <taxon>Patelloidea</taxon>
        <taxon>Patellidae</taxon>
        <taxon>Patella</taxon>
    </lineage>
</organism>
<reference evidence="11 12" key="1">
    <citation type="submission" date="2024-01" db="EMBL/GenBank/DDBJ databases">
        <title>The genome of the rayed Mediterranean limpet Patella caerulea (Linnaeus, 1758).</title>
        <authorList>
            <person name="Anh-Thu Weber A."/>
            <person name="Halstead-Nussloch G."/>
        </authorList>
    </citation>
    <scope>NUCLEOTIDE SEQUENCE [LARGE SCALE GENOMIC DNA]</scope>
    <source>
        <strain evidence="11">AATW-2023a</strain>
        <tissue evidence="11">Whole specimen</tissue>
    </source>
</reference>
<feature type="transmembrane region" description="Helical" evidence="9">
    <location>
        <begin position="138"/>
        <end position="160"/>
    </location>
</feature>
<keyword evidence="4 9" id="KW-1133">Transmembrane helix</keyword>
<dbReference type="Proteomes" id="UP001347796">
    <property type="component" value="Unassembled WGS sequence"/>
</dbReference>
<evidence type="ECO:0000256" key="8">
    <source>
        <dbReference type="ARBA" id="ARBA00023224"/>
    </source>
</evidence>
<keyword evidence="12" id="KW-1185">Reference proteome</keyword>
<name>A0AAN8PE19_PATCE</name>
<dbReference type="EMBL" id="JAZGQO010000011">
    <property type="protein sequence ID" value="KAK6174044.1"/>
    <property type="molecule type" value="Genomic_DNA"/>
</dbReference>
<evidence type="ECO:0000256" key="9">
    <source>
        <dbReference type="SAM" id="Phobius"/>
    </source>
</evidence>
<sequence length="317" mass="36238">MSTNCTNITTSSPSGLEIIVFPILYIILCVFICGGNMLTIVAVCKTEVLRTIPNMFVVSLAIADLMIGGLVIPMQFLLYMPTLMDILDHSRIYCIFKYVTFTTSGTASVYFLMATAFDRAIYIGYSIHYETIMSTFRAKVVILVGWLISLNAGFIPAYYNNWDSCPICHAFIFLKMEFQVYIQCVAFFICFIIISVCYATILKIAAKQQKEILRLQIQEAKKMFEIEMKLVRMFMLVFGIFAICWTPNMIVLILKHLTNSVPRMMIHIVTPLCLLNSGMNFIVYAVKNPDFRRTFYKLMGFKNGRNSRITPIINSPR</sequence>
<proteinExistence type="predicted"/>
<feature type="transmembrane region" description="Helical" evidence="9">
    <location>
        <begin position="19"/>
        <end position="44"/>
    </location>
</feature>
<evidence type="ECO:0000256" key="1">
    <source>
        <dbReference type="ARBA" id="ARBA00004651"/>
    </source>
</evidence>
<dbReference type="GO" id="GO:0005886">
    <property type="term" value="C:plasma membrane"/>
    <property type="evidence" value="ECO:0007669"/>
    <property type="project" value="UniProtKB-SubCell"/>
</dbReference>
<keyword evidence="2" id="KW-1003">Cell membrane</keyword>
<dbReference type="SMART" id="SM01381">
    <property type="entry name" value="7TM_GPCR_Srsx"/>
    <property type="match status" value="1"/>
</dbReference>
<protein>
    <recommendedName>
        <fullName evidence="10">G-protein coupled receptors family 1 profile domain-containing protein</fullName>
    </recommendedName>
</protein>
<evidence type="ECO:0000256" key="5">
    <source>
        <dbReference type="ARBA" id="ARBA00023040"/>
    </source>
</evidence>
<dbReference type="GO" id="GO:0004930">
    <property type="term" value="F:G protein-coupled receptor activity"/>
    <property type="evidence" value="ECO:0007669"/>
    <property type="project" value="UniProtKB-KW"/>
</dbReference>
<gene>
    <name evidence="11" type="ORF">SNE40_017390</name>
</gene>
<keyword evidence="8" id="KW-0807">Transducer</keyword>
<feature type="transmembrane region" description="Helical" evidence="9">
    <location>
        <begin position="180"/>
        <end position="206"/>
    </location>
</feature>
<keyword evidence="6 9" id="KW-0472">Membrane</keyword>
<feature type="domain" description="G-protein coupled receptors family 1 profile" evidence="10">
    <location>
        <begin position="35"/>
        <end position="284"/>
    </location>
</feature>
<comment type="subcellular location">
    <subcellularLocation>
        <location evidence="1">Cell membrane</location>
        <topology evidence="1">Multi-pass membrane protein</topology>
    </subcellularLocation>
</comment>
<dbReference type="Pfam" id="PF00001">
    <property type="entry name" value="7tm_1"/>
    <property type="match status" value="1"/>
</dbReference>
<dbReference type="PANTHER" id="PTHR24248">
    <property type="entry name" value="ADRENERGIC RECEPTOR-RELATED G-PROTEIN COUPLED RECEPTOR"/>
    <property type="match status" value="1"/>
</dbReference>
<dbReference type="SUPFAM" id="SSF81321">
    <property type="entry name" value="Family A G protein-coupled receptor-like"/>
    <property type="match status" value="1"/>
</dbReference>
<keyword evidence="5" id="KW-0297">G-protein coupled receptor</keyword>